<sequence length="288" mass="32473">GLASPSTADIKVYTCEKRFHSHDIADKVRRRYRDLSRLIELDRQSFNILDITPTKSYAVYMCDFINATSSQAKIQTNDDNENTETQTDEIEQVPKWTQHPAETIQSRGSAEGSDEAGSISDLGLKPGEKVRITQTSSIQIRTSIHMPKQKQEKTKHHFFTDELSLSRPLAFSDQQAIVGCAWSMTRPSVFFANDAGGTIKCWDLSMDEVQPVNSVTIPNLTHFILSSSNIYETSFAIVVRTSKSSKQKTTIPKSTNIEVHHLRKDLATRSEKCSDKFRKILKDILTDA</sequence>
<dbReference type="EMBL" id="CAJNOK010012877">
    <property type="protein sequence ID" value="CAF1173191.1"/>
    <property type="molecule type" value="Genomic_DNA"/>
</dbReference>
<accession>A0A8S2EL18</accession>
<protein>
    <submittedName>
        <fullName evidence="2">Uncharacterized protein</fullName>
    </submittedName>
</protein>
<dbReference type="GO" id="GO:0005868">
    <property type="term" value="C:cytoplasmic dynein complex"/>
    <property type="evidence" value="ECO:0007669"/>
    <property type="project" value="InterPro"/>
</dbReference>
<gene>
    <name evidence="2" type="ORF">OVA965_LOCUS22677</name>
    <name evidence="3" type="ORF">TMI583_LOCUS23389</name>
</gene>
<comment type="caution">
    <text evidence="2">The sequence shown here is derived from an EMBL/GenBank/DDBJ whole genome shotgun (WGS) entry which is preliminary data.</text>
</comment>
<dbReference type="EMBL" id="CAJOBA010034399">
    <property type="protein sequence ID" value="CAF3984386.1"/>
    <property type="molecule type" value="Genomic_DNA"/>
</dbReference>
<feature type="non-terminal residue" evidence="2">
    <location>
        <position position="1"/>
    </location>
</feature>
<name>A0A8S2EL18_9BILA</name>
<dbReference type="Proteomes" id="UP000677228">
    <property type="component" value="Unassembled WGS sequence"/>
</dbReference>
<evidence type="ECO:0000313" key="4">
    <source>
        <dbReference type="Proteomes" id="UP000677228"/>
    </source>
</evidence>
<dbReference type="GO" id="GO:0042073">
    <property type="term" value="P:intraciliary transport"/>
    <property type="evidence" value="ECO:0007669"/>
    <property type="project" value="InterPro"/>
</dbReference>
<dbReference type="AlphaFoldDB" id="A0A8S2EL18"/>
<dbReference type="GO" id="GO:0005929">
    <property type="term" value="C:cilium"/>
    <property type="evidence" value="ECO:0007669"/>
    <property type="project" value="GOC"/>
</dbReference>
<evidence type="ECO:0000256" key="1">
    <source>
        <dbReference type="SAM" id="MobiDB-lite"/>
    </source>
</evidence>
<dbReference type="PANTHER" id="PTHR16022">
    <property type="entry name" value="WD REPEAT DOMAIN 60"/>
    <property type="match status" value="1"/>
</dbReference>
<dbReference type="Proteomes" id="UP000682733">
    <property type="component" value="Unassembled WGS sequence"/>
</dbReference>
<evidence type="ECO:0000313" key="2">
    <source>
        <dbReference type="EMBL" id="CAF1173191.1"/>
    </source>
</evidence>
<evidence type="ECO:0000313" key="3">
    <source>
        <dbReference type="EMBL" id="CAF3984386.1"/>
    </source>
</evidence>
<dbReference type="PANTHER" id="PTHR16022:SF0">
    <property type="entry name" value="CYTOPLASMIC DYNEIN 2 INTERMEDIATE CHAIN 1"/>
    <property type="match status" value="1"/>
</dbReference>
<dbReference type="GO" id="GO:0045504">
    <property type="term" value="F:dynein heavy chain binding"/>
    <property type="evidence" value="ECO:0007669"/>
    <property type="project" value="InterPro"/>
</dbReference>
<reference evidence="2" key="1">
    <citation type="submission" date="2021-02" db="EMBL/GenBank/DDBJ databases">
        <authorList>
            <person name="Nowell W R."/>
        </authorList>
    </citation>
    <scope>NUCLEOTIDE SEQUENCE</scope>
</reference>
<feature type="region of interest" description="Disordered" evidence="1">
    <location>
        <begin position="73"/>
        <end position="125"/>
    </location>
</feature>
<dbReference type="GO" id="GO:0045503">
    <property type="term" value="F:dynein light chain binding"/>
    <property type="evidence" value="ECO:0007669"/>
    <property type="project" value="InterPro"/>
</dbReference>
<organism evidence="2 4">
    <name type="scientific">Didymodactylos carnosus</name>
    <dbReference type="NCBI Taxonomy" id="1234261"/>
    <lineage>
        <taxon>Eukaryota</taxon>
        <taxon>Metazoa</taxon>
        <taxon>Spiralia</taxon>
        <taxon>Gnathifera</taxon>
        <taxon>Rotifera</taxon>
        <taxon>Eurotatoria</taxon>
        <taxon>Bdelloidea</taxon>
        <taxon>Philodinida</taxon>
        <taxon>Philodinidae</taxon>
        <taxon>Didymodactylos</taxon>
    </lineage>
</organism>
<feature type="compositionally biased region" description="Acidic residues" evidence="1">
    <location>
        <begin position="78"/>
        <end position="91"/>
    </location>
</feature>
<proteinExistence type="predicted"/>
<dbReference type="InterPro" id="IPR042505">
    <property type="entry name" value="DYNC2I1"/>
</dbReference>